<evidence type="ECO:0000256" key="1">
    <source>
        <dbReference type="ARBA" id="ARBA00010799"/>
    </source>
</evidence>
<evidence type="ECO:0000256" key="2">
    <source>
        <dbReference type="ARBA" id="ARBA00022448"/>
    </source>
</evidence>
<comment type="subcellular location">
    <subcellularLocation>
        <location evidence="9">Endoplasmic reticulum membrane</location>
        <topology evidence="9">Multi-pass membrane protein</topology>
    </subcellularLocation>
    <subcellularLocation>
        <location evidence="9">Golgi apparatus membrane</location>
        <topology evidence="9">Multi-pass membrane protein</topology>
    </subcellularLocation>
</comment>
<dbReference type="PANTHER" id="PTHR42650">
    <property type="entry name" value="TAIL-ANCHORED PROTEIN INSERTION RECEPTOR WRB"/>
    <property type="match status" value="1"/>
</dbReference>
<evidence type="ECO:0000256" key="7">
    <source>
        <dbReference type="ARBA" id="ARBA00023054"/>
    </source>
</evidence>
<sequence length="219" mass="24820">MLDLQPFTILFTILLVILSKQIVGAIGKKNIEKLVWNKYCSWKTSGTTKNPASSDDSPIIKLAKLKSDLTSIKAERSKVSAQDQYAKWTKLNRQHDKLEAEIKVMNEAIVQDEQRISKYVGYIITIATTIPIWVSRVWFRKTILFYVPPGALPYPVEWVLALPFVPTGGIGLTIWMFSLNSVISSLISTIQFIFFDKKVSKPVEEKENGKVGKESKKIQ</sequence>
<protein>
    <recommendedName>
        <fullName evidence="9">Golgi to ER traffic protein 1</fullName>
    </recommendedName>
    <alternativeName>
        <fullName evidence="9">Guided entry of tail-anchored proteins 1</fullName>
    </alternativeName>
</protein>
<dbReference type="InterPro" id="IPR028945">
    <property type="entry name" value="Get1"/>
</dbReference>
<dbReference type="EMBL" id="CAKXYY010000017">
    <property type="protein sequence ID" value="CAH2354566.1"/>
    <property type="molecule type" value="Genomic_DNA"/>
</dbReference>
<evidence type="ECO:0000256" key="10">
    <source>
        <dbReference type="SAM" id="Phobius"/>
    </source>
</evidence>
<dbReference type="GO" id="GO:0071816">
    <property type="term" value="P:tail-anchored membrane protein insertion into ER membrane"/>
    <property type="evidence" value="ECO:0007669"/>
    <property type="project" value="InterPro"/>
</dbReference>
<evidence type="ECO:0000256" key="8">
    <source>
        <dbReference type="ARBA" id="ARBA00023136"/>
    </source>
</evidence>
<organism evidence="11 12">
    <name type="scientific">[Candida] railenensis</name>
    <dbReference type="NCBI Taxonomy" id="45579"/>
    <lineage>
        <taxon>Eukaryota</taxon>
        <taxon>Fungi</taxon>
        <taxon>Dikarya</taxon>
        <taxon>Ascomycota</taxon>
        <taxon>Saccharomycotina</taxon>
        <taxon>Pichiomycetes</taxon>
        <taxon>Debaryomycetaceae</taxon>
        <taxon>Kurtzmaniella</taxon>
    </lineage>
</organism>
<evidence type="ECO:0000313" key="12">
    <source>
        <dbReference type="Proteomes" id="UP000837801"/>
    </source>
</evidence>
<dbReference type="GO" id="GO:0043529">
    <property type="term" value="C:GET complex"/>
    <property type="evidence" value="ECO:0007669"/>
    <property type="project" value="UniProtKB-UniRule"/>
</dbReference>
<keyword evidence="4 9" id="KW-0256">Endoplasmic reticulum</keyword>
<keyword evidence="8 9" id="KW-0472">Membrane</keyword>
<keyword evidence="3 9" id="KW-0812">Transmembrane</keyword>
<gene>
    <name evidence="9" type="primary">GET1</name>
    <name evidence="11" type="ORF">CLIB1423_17S02036</name>
</gene>
<keyword evidence="12" id="KW-1185">Reference proteome</keyword>
<dbReference type="HAMAP" id="MF_03113">
    <property type="entry name" value="Get1"/>
    <property type="match status" value="1"/>
</dbReference>
<comment type="caution">
    <text evidence="9">Lacks conserved residue(s) required for the propagation of feature annotation.</text>
</comment>
<keyword evidence="2 9" id="KW-0813">Transport</keyword>
<keyword evidence="6 9" id="KW-1133">Transmembrane helix</keyword>
<keyword evidence="7 9" id="KW-0175">Coiled coil</keyword>
<name>A0A9P0QUJ3_9ASCO</name>
<dbReference type="Pfam" id="PF04420">
    <property type="entry name" value="CHD5"/>
    <property type="match status" value="1"/>
</dbReference>
<reference evidence="11" key="1">
    <citation type="submission" date="2022-03" db="EMBL/GenBank/DDBJ databases">
        <authorList>
            <person name="Legras J.-L."/>
            <person name="Devillers H."/>
            <person name="Grondin C."/>
        </authorList>
    </citation>
    <scope>NUCLEOTIDE SEQUENCE</scope>
    <source>
        <strain evidence="11">CLIB 1423</strain>
    </source>
</reference>
<evidence type="ECO:0000256" key="6">
    <source>
        <dbReference type="ARBA" id="ARBA00022989"/>
    </source>
</evidence>
<evidence type="ECO:0000256" key="3">
    <source>
        <dbReference type="ARBA" id="ARBA00022692"/>
    </source>
</evidence>
<comment type="function">
    <text evidence="9">Required for the post-translational delivery of tail-anchored (TA) proteins to the endoplasmic reticulum. Together with GET2, acts as a membrane receptor for soluble GET3, which recognizes and selectively binds the transmembrane domain of TA proteins in the cytosol. The GET complex cooperates with the HDEL receptor ERD2 to mediate the ATP-dependent retrieval of resident ER proteins that contain a C-terminal H-D-E-L retention signal from the Golgi to the ER.</text>
</comment>
<feature type="transmembrane region" description="Helical" evidence="10">
    <location>
        <begin position="119"/>
        <end position="138"/>
    </location>
</feature>
<evidence type="ECO:0000256" key="5">
    <source>
        <dbReference type="ARBA" id="ARBA00022892"/>
    </source>
</evidence>
<dbReference type="InterPro" id="IPR027538">
    <property type="entry name" value="Get1_fungi"/>
</dbReference>
<feature type="topological domain" description="Lumenal" evidence="9">
    <location>
        <begin position="1"/>
        <end position="9"/>
    </location>
</feature>
<dbReference type="GO" id="GO:0016192">
    <property type="term" value="P:vesicle-mediated transport"/>
    <property type="evidence" value="ECO:0007669"/>
    <property type="project" value="UniProtKB-KW"/>
</dbReference>
<evidence type="ECO:0000256" key="9">
    <source>
        <dbReference type="HAMAP-Rule" id="MF_03113"/>
    </source>
</evidence>
<comment type="subunit">
    <text evidence="9">Component of the Golgi to ER traffic (GET) complex, which is composed of GET1, GET2 and GET3. Within the complex, GET1 and GET2 form a heterotetramer which is stabilized by phosphatidylinositol binding and which binds to the GET3 homodimer.</text>
</comment>
<feature type="transmembrane region" description="Helical" evidence="10">
    <location>
        <begin position="158"/>
        <end position="177"/>
    </location>
</feature>
<evidence type="ECO:0000313" key="11">
    <source>
        <dbReference type="EMBL" id="CAH2354566.1"/>
    </source>
</evidence>
<feature type="topological domain" description="Cytoplasmic" evidence="9">
    <location>
        <begin position="187"/>
        <end position="219"/>
    </location>
</feature>
<dbReference type="GO" id="GO:0043495">
    <property type="term" value="F:protein-membrane adaptor activity"/>
    <property type="evidence" value="ECO:0007669"/>
    <property type="project" value="TreeGrafter"/>
</dbReference>
<dbReference type="Gene3D" id="1.10.287.660">
    <property type="entry name" value="Helix hairpin bin"/>
    <property type="match status" value="1"/>
</dbReference>
<accession>A0A9P0QUJ3</accession>
<keyword evidence="5 9" id="KW-0931">ER-Golgi transport</keyword>
<dbReference type="GO" id="GO:0000139">
    <property type="term" value="C:Golgi membrane"/>
    <property type="evidence" value="ECO:0007669"/>
    <property type="project" value="UniProtKB-SubCell"/>
</dbReference>
<dbReference type="GO" id="GO:0005789">
    <property type="term" value="C:endoplasmic reticulum membrane"/>
    <property type="evidence" value="ECO:0007669"/>
    <property type="project" value="UniProtKB-SubCell"/>
</dbReference>
<feature type="coiled-coil region" evidence="9">
    <location>
        <begin position="62"/>
        <end position="115"/>
    </location>
</feature>
<dbReference type="PANTHER" id="PTHR42650:SF1">
    <property type="entry name" value="GUIDED ENTRY OF TAIL-ANCHORED PROTEINS FACTOR 1"/>
    <property type="match status" value="1"/>
</dbReference>
<proteinExistence type="inferred from homology"/>
<comment type="caution">
    <text evidence="11">The sequence shown here is derived from an EMBL/GenBank/DDBJ whole genome shotgun (WGS) entry which is preliminary data.</text>
</comment>
<feature type="transmembrane region" description="Helical" evidence="10">
    <location>
        <begin position="6"/>
        <end position="26"/>
    </location>
</feature>
<keyword evidence="9" id="KW-0333">Golgi apparatus</keyword>
<dbReference type="InterPro" id="IPR029012">
    <property type="entry name" value="Helix_hairpin_bin_sf"/>
</dbReference>
<dbReference type="OrthoDB" id="69461at2759"/>
<dbReference type="AlphaFoldDB" id="A0A9P0QUJ3"/>
<evidence type="ECO:0000256" key="4">
    <source>
        <dbReference type="ARBA" id="ARBA00022824"/>
    </source>
</evidence>
<comment type="similarity">
    <text evidence="1 9">Belongs to the WRB/GET1 family.</text>
</comment>
<dbReference type="Proteomes" id="UP000837801">
    <property type="component" value="Unassembled WGS sequence"/>
</dbReference>